<keyword evidence="2" id="KW-1185">Reference proteome</keyword>
<gene>
    <name evidence="1" type="ORF">URODEC1_LOCUS99638</name>
</gene>
<proteinExistence type="predicted"/>
<dbReference type="Proteomes" id="UP001497457">
    <property type="component" value="Chromosome 5rd"/>
</dbReference>
<evidence type="ECO:0000313" key="1">
    <source>
        <dbReference type="EMBL" id="CAL5064739.1"/>
    </source>
</evidence>
<dbReference type="AlphaFoldDB" id="A0ABC9EVE2"/>
<evidence type="ECO:0000313" key="2">
    <source>
        <dbReference type="Proteomes" id="UP001497457"/>
    </source>
</evidence>
<reference evidence="1" key="1">
    <citation type="submission" date="2024-10" db="EMBL/GenBank/DDBJ databases">
        <authorList>
            <person name="Ryan C."/>
        </authorList>
    </citation>
    <scope>NUCLEOTIDE SEQUENCE [LARGE SCALE GENOMIC DNA]</scope>
</reference>
<protein>
    <submittedName>
        <fullName evidence="1">Uncharacterized protein</fullName>
    </submittedName>
</protein>
<organism evidence="1 2">
    <name type="scientific">Urochloa decumbens</name>
    <dbReference type="NCBI Taxonomy" id="240449"/>
    <lineage>
        <taxon>Eukaryota</taxon>
        <taxon>Viridiplantae</taxon>
        <taxon>Streptophyta</taxon>
        <taxon>Embryophyta</taxon>
        <taxon>Tracheophyta</taxon>
        <taxon>Spermatophyta</taxon>
        <taxon>Magnoliopsida</taxon>
        <taxon>Liliopsida</taxon>
        <taxon>Poales</taxon>
        <taxon>Poaceae</taxon>
        <taxon>PACMAD clade</taxon>
        <taxon>Panicoideae</taxon>
        <taxon>Panicodae</taxon>
        <taxon>Paniceae</taxon>
        <taxon>Melinidinae</taxon>
        <taxon>Urochloa</taxon>
    </lineage>
</organism>
<dbReference type="EMBL" id="OZ075115">
    <property type="protein sequence ID" value="CAL5064739.1"/>
    <property type="molecule type" value="Genomic_DNA"/>
</dbReference>
<name>A0ABC9EVE2_9POAL</name>
<sequence length="213" mass="22734">MSIAPCDARNQALGQALSLSPRFSASNANPSTWYSFLGGSFHVPTVCVLVICMQTRTHPPCSSVYISCLAAFCSEAAMMGFFQDTGVGVGGPAGGGVFQYQRLEWREREEDGAAPARSRWRWLPAALNGKVASGSPCLFSVKKLKWGRITSALIPRKVAELSAKIRHAGGGGALGAADDVCPAVIFMSPWGLPVLSRPLLAGGHRSRYRHGRE</sequence>
<accession>A0ABC9EVE2</accession>